<evidence type="ECO:0000313" key="8">
    <source>
        <dbReference type="Proteomes" id="UP001228044"/>
    </source>
</evidence>
<dbReference type="PROSITE" id="PS50109">
    <property type="entry name" value="HIS_KIN"/>
    <property type="match status" value="1"/>
</dbReference>
<dbReference type="InterPro" id="IPR036890">
    <property type="entry name" value="HATPase_C_sf"/>
</dbReference>
<comment type="caution">
    <text evidence="7">The sequence shown here is derived from an EMBL/GenBank/DDBJ whole genome shotgun (WGS) entry which is preliminary data.</text>
</comment>
<dbReference type="Pfam" id="PF00072">
    <property type="entry name" value="Response_reg"/>
    <property type="match status" value="1"/>
</dbReference>
<dbReference type="InterPro" id="IPR005467">
    <property type="entry name" value="His_kinase_dom"/>
</dbReference>
<dbReference type="InterPro" id="IPR036097">
    <property type="entry name" value="HisK_dim/P_sf"/>
</dbReference>
<evidence type="ECO:0000313" key="7">
    <source>
        <dbReference type="EMBL" id="MDN3920488.1"/>
    </source>
</evidence>
<reference evidence="7 8" key="1">
    <citation type="submission" date="2023-06" db="EMBL/GenBank/DDBJ databases">
        <title>Pelomonas sp. PFR6 16S ribosomal RNA gene Genome sequencing and assembly.</title>
        <authorList>
            <person name="Woo H."/>
        </authorList>
    </citation>
    <scope>NUCLEOTIDE SEQUENCE [LARGE SCALE GENOMIC DNA]</scope>
    <source>
        <strain evidence="7 8">PFR6</strain>
    </source>
</reference>
<organism evidence="7 8">
    <name type="scientific">Roseateles violae</name>
    <dbReference type="NCBI Taxonomy" id="3058042"/>
    <lineage>
        <taxon>Bacteria</taxon>
        <taxon>Pseudomonadati</taxon>
        <taxon>Pseudomonadota</taxon>
        <taxon>Betaproteobacteria</taxon>
        <taxon>Burkholderiales</taxon>
        <taxon>Sphaerotilaceae</taxon>
        <taxon>Roseateles</taxon>
    </lineage>
</organism>
<dbReference type="Gene3D" id="3.30.565.10">
    <property type="entry name" value="Histidine kinase-like ATPase, C-terminal domain"/>
    <property type="match status" value="1"/>
</dbReference>
<dbReference type="PANTHER" id="PTHR43547">
    <property type="entry name" value="TWO-COMPONENT HISTIDINE KINASE"/>
    <property type="match status" value="1"/>
</dbReference>
<dbReference type="RefSeq" id="WP_290358784.1">
    <property type="nucleotide sequence ID" value="NZ_JAUHHC010000002.1"/>
</dbReference>
<dbReference type="Gene3D" id="1.10.287.130">
    <property type="match status" value="1"/>
</dbReference>
<gene>
    <name evidence="7" type="ORF">QWJ38_09385</name>
</gene>
<sequence>MDNKLSILVVDGHEQNLRAMQDMLADTELQVLTAASGPQALELLLVHEVALALLDVQMPEMDGYRLAELMRGAERTRLVPIIFLTEGAPQPQCSFRGYEAGAVDFLYKPVDPRVLRGKIEVFVDLYRQRRQLAERIAAYERLARTNALMLAALSHDIREPLTVLMLNAEMLIRRSELPSLKQAGARMKAATTMLRRQVDHLVNLAQLPETELRPRLARGDLSRLTQQRLHASANEALMWAPSSLASAGDTEGEFDAGLVAEAIDHLLLQAATHAGDRPIRVEVDGTTRRSLLLRIGFDGVLAEPAALYLFGPGSTVEGIAAPQVGPGLQGVERIARAHGGSLIGSSPQGHGTRFELMLPRGWAELG</sequence>
<dbReference type="SMART" id="SM00388">
    <property type="entry name" value="HisKA"/>
    <property type="match status" value="1"/>
</dbReference>
<dbReference type="CDD" id="cd00082">
    <property type="entry name" value="HisKA"/>
    <property type="match status" value="1"/>
</dbReference>
<feature type="modified residue" description="4-aspartylphosphate" evidence="4">
    <location>
        <position position="55"/>
    </location>
</feature>
<evidence type="ECO:0000259" key="5">
    <source>
        <dbReference type="PROSITE" id="PS50109"/>
    </source>
</evidence>
<keyword evidence="3 4" id="KW-0597">Phosphoprotein</keyword>
<protein>
    <recommendedName>
        <fullName evidence="2">histidine kinase</fullName>
        <ecNumber evidence="2">2.7.13.3</ecNumber>
    </recommendedName>
</protein>
<evidence type="ECO:0000256" key="1">
    <source>
        <dbReference type="ARBA" id="ARBA00000085"/>
    </source>
</evidence>
<dbReference type="InterPro" id="IPR001789">
    <property type="entry name" value="Sig_transdc_resp-reg_receiver"/>
</dbReference>
<comment type="catalytic activity">
    <reaction evidence="1">
        <text>ATP + protein L-histidine = ADP + protein N-phospho-L-histidine.</text>
        <dbReference type="EC" id="2.7.13.3"/>
    </reaction>
</comment>
<dbReference type="InterPro" id="IPR003594">
    <property type="entry name" value="HATPase_dom"/>
</dbReference>
<dbReference type="SUPFAM" id="SSF52172">
    <property type="entry name" value="CheY-like"/>
    <property type="match status" value="1"/>
</dbReference>
<accession>A0ABT8DTV9</accession>
<evidence type="ECO:0000259" key="6">
    <source>
        <dbReference type="PROSITE" id="PS50110"/>
    </source>
</evidence>
<dbReference type="InterPro" id="IPR011006">
    <property type="entry name" value="CheY-like_superfamily"/>
</dbReference>
<dbReference type="Pfam" id="PF00512">
    <property type="entry name" value="HisKA"/>
    <property type="match status" value="1"/>
</dbReference>
<dbReference type="InterPro" id="IPR003661">
    <property type="entry name" value="HisK_dim/P_dom"/>
</dbReference>
<feature type="domain" description="Response regulatory" evidence="6">
    <location>
        <begin position="6"/>
        <end position="123"/>
    </location>
</feature>
<evidence type="ECO:0000256" key="2">
    <source>
        <dbReference type="ARBA" id="ARBA00012438"/>
    </source>
</evidence>
<feature type="domain" description="Histidine kinase" evidence="5">
    <location>
        <begin position="152"/>
        <end position="362"/>
    </location>
</feature>
<evidence type="ECO:0000256" key="4">
    <source>
        <dbReference type="PROSITE-ProRule" id="PRU00169"/>
    </source>
</evidence>
<dbReference type="EC" id="2.7.13.3" evidence="2"/>
<dbReference type="EMBL" id="JAUHHC010000002">
    <property type="protein sequence ID" value="MDN3920488.1"/>
    <property type="molecule type" value="Genomic_DNA"/>
</dbReference>
<dbReference type="PANTHER" id="PTHR43547:SF2">
    <property type="entry name" value="HYBRID SIGNAL TRANSDUCTION HISTIDINE KINASE C"/>
    <property type="match status" value="1"/>
</dbReference>
<evidence type="ECO:0000256" key="3">
    <source>
        <dbReference type="ARBA" id="ARBA00022553"/>
    </source>
</evidence>
<name>A0ABT8DTV9_9BURK</name>
<dbReference type="SUPFAM" id="SSF55874">
    <property type="entry name" value="ATPase domain of HSP90 chaperone/DNA topoisomerase II/histidine kinase"/>
    <property type="match status" value="1"/>
</dbReference>
<dbReference type="Pfam" id="PF02518">
    <property type="entry name" value="HATPase_c"/>
    <property type="match status" value="1"/>
</dbReference>
<dbReference type="Proteomes" id="UP001228044">
    <property type="component" value="Unassembled WGS sequence"/>
</dbReference>
<dbReference type="Gene3D" id="3.40.50.2300">
    <property type="match status" value="1"/>
</dbReference>
<dbReference type="SUPFAM" id="SSF47384">
    <property type="entry name" value="Homodimeric domain of signal transducing histidine kinase"/>
    <property type="match status" value="1"/>
</dbReference>
<keyword evidence="8" id="KW-1185">Reference proteome</keyword>
<dbReference type="SMART" id="SM00448">
    <property type="entry name" value="REC"/>
    <property type="match status" value="1"/>
</dbReference>
<proteinExistence type="predicted"/>
<dbReference type="PROSITE" id="PS50110">
    <property type="entry name" value="RESPONSE_REGULATORY"/>
    <property type="match status" value="1"/>
</dbReference>